<dbReference type="Pfam" id="PF01926">
    <property type="entry name" value="MMR_HSR1"/>
    <property type="match status" value="1"/>
</dbReference>
<dbReference type="PANTHER" id="PTHR42714">
    <property type="entry name" value="TRNA MODIFICATION GTPASE GTPBP3"/>
    <property type="match status" value="1"/>
</dbReference>
<dbReference type="RefSeq" id="WP_064038964.1">
    <property type="nucleotide sequence ID" value="NZ_LUUJ01000003.1"/>
</dbReference>
<dbReference type="PANTHER" id="PTHR42714:SF2">
    <property type="entry name" value="TRNA MODIFICATION GTPASE GTPBP3, MITOCHONDRIAL"/>
    <property type="match status" value="1"/>
</dbReference>
<feature type="domain" description="G" evidence="1">
    <location>
        <begin position="65"/>
        <end position="156"/>
    </location>
</feature>
<dbReference type="GO" id="GO:0002098">
    <property type="term" value="P:tRNA wobble uridine modification"/>
    <property type="evidence" value="ECO:0007669"/>
    <property type="project" value="TreeGrafter"/>
</dbReference>
<protein>
    <recommendedName>
        <fullName evidence="1">G domain-containing protein</fullName>
    </recommendedName>
</protein>
<organism evidence="2 3">
    <name type="scientific">Methylomonas koyamae</name>
    <dbReference type="NCBI Taxonomy" id="702114"/>
    <lineage>
        <taxon>Bacteria</taxon>
        <taxon>Pseudomonadati</taxon>
        <taxon>Pseudomonadota</taxon>
        <taxon>Gammaproteobacteria</taxon>
        <taxon>Methylococcales</taxon>
        <taxon>Methylococcaceae</taxon>
        <taxon>Methylomonas</taxon>
    </lineage>
</organism>
<comment type="caution">
    <text evidence="2">The sequence shown here is derived from an EMBL/GenBank/DDBJ whole genome shotgun (WGS) entry which is preliminary data.</text>
</comment>
<gene>
    <name evidence="2" type="ORF">A1507_22240</name>
</gene>
<dbReference type="Proteomes" id="UP000077857">
    <property type="component" value="Unassembled WGS sequence"/>
</dbReference>
<evidence type="ECO:0000313" key="3">
    <source>
        <dbReference type="Proteomes" id="UP000077857"/>
    </source>
</evidence>
<evidence type="ECO:0000313" key="2">
    <source>
        <dbReference type="EMBL" id="OAI21028.1"/>
    </source>
</evidence>
<dbReference type="InterPro" id="IPR027417">
    <property type="entry name" value="P-loop_NTPase"/>
</dbReference>
<evidence type="ECO:0000259" key="1">
    <source>
        <dbReference type="Pfam" id="PF01926"/>
    </source>
</evidence>
<dbReference type="GO" id="GO:0005737">
    <property type="term" value="C:cytoplasm"/>
    <property type="evidence" value="ECO:0007669"/>
    <property type="project" value="TreeGrafter"/>
</dbReference>
<dbReference type="SUPFAM" id="SSF52540">
    <property type="entry name" value="P-loop containing nucleoside triphosphate hydrolases"/>
    <property type="match status" value="1"/>
</dbReference>
<dbReference type="GO" id="GO:0030488">
    <property type="term" value="P:tRNA methylation"/>
    <property type="evidence" value="ECO:0007669"/>
    <property type="project" value="TreeGrafter"/>
</dbReference>
<dbReference type="OrthoDB" id="9180582at2"/>
<dbReference type="AlphaFoldDB" id="A0A177NSE3"/>
<reference evidence="2 3" key="1">
    <citation type="submission" date="2016-03" db="EMBL/GenBank/DDBJ databases">
        <authorList>
            <person name="Ploux O."/>
        </authorList>
    </citation>
    <scope>NUCLEOTIDE SEQUENCE [LARGE SCALE GENOMIC DNA]</scope>
    <source>
        <strain evidence="2 3">R-45378</strain>
    </source>
</reference>
<dbReference type="InterPro" id="IPR006073">
    <property type="entry name" value="GTP-bd"/>
</dbReference>
<proteinExistence type="predicted"/>
<name>A0A177NSE3_9GAMM</name>
<sequence>MTAMNTHRAELLNAFKQLEQNFEYSKTDSMSQEFIDQLCKDSPEFASLHRHYQALSQQPLEAQPRVIVCGMYNAGKSSLLNVLTEHLETECFKTGAARVTAEIQSHEFNGITLIDTPGIDGSETDDSSAWEGIINGDFYLYAHNVLETEFSSQETNFLQRLSTERPDFHEHHLLVLTQADRVSKQEELEERAQAIKDCFKNQIKVEPETIIASSLRYKNGVLNNKSKLRQFSGIDDLKNHLNKIKQSHLEGKWAILRKHRHERIINELTKRIEHQLESKISKKQRLESERNQKLASLQNTIATSFAYALNKLAELKMA</sequence>
<dbReference type="GO" id="GO:0005525">
    <property type="term" value="F:GTP binding"/>
    <property type="evidence" value="ECO:0007669"/>
    <property type="project" value="InterPro"/>
</dbReference>
<accession>A0A177NSE3</accession>
<dbReference type="EMBL" id="LUUJ01000003">
    <property type="protein sequence ID" value="OAI21028.1"/>
    <property type="molecule type" value="Genomic_DNA"/>
</dbReference>
<dbReference type="Gene3D" id="3.40.50.300">
    <property type="entry name" value="P-loop containing nucleotide triphosphate hydrolases"/>
    <property type="match status" value="1"/>
</dbReference>